<dbReference type="OrthoDB" id="3438962at2759"/>
<dbReference type="GeneID" id="54550602"/>
<feature type="compositionally biased region" description="Basic and acidic residues" evidence="1">
    <location>
        <begin position="72"/>
        <end position="89"/>
    </location>
</feature>
<dbReference type="EMBL" id="ML986484">
    <property type="protein sequence ID" value="KAF2281330.1"/>
    <property type="molecule type" value="Genomic_DNA"/>
</dbReference>
<name>A0A6A6JXI2_WESOR</name>
<feature type="compositionally biased region" description="Low complexity" evidence="1">
    <location>
        <begin position="27"/>
        <end position="39"/>
    </location>
</feature>
<evidence type="ECO:0000313" key="2">
    <source>
        <dbReference type="EMBL" id="KAF2281330.1"/>
    </source>
</evidence>
<sequence>MSGAPSQPTTADAYQTPANPATKNPSESHAAANSTSNNAEIVEQRIPQTQSSPGEAQEWGLARGVRGAGPGEEAKGLTEEDVGRHRELDGEQMYMPGEGKVADAVAGRGGAGGQVGGEQVDLAADLDRKKAEQAEAREAIKKQRAEEVEEGRLGQRGGPATNPKWWAGPGGPATTADSWAGPG</sequence>
<gene>
    <name evidence="2" type="ORF">EI97DRAFT_429381</name>
</gene>
<evidence type="ECO:0000256" key="1">
    <source>
        <dbReference type="SAM" id="MobiDB-lite"/>
    </source>
</evidence>
<proteinExistence type="predicted"/>
<accession>A0A6A6JXI2</accession>
<dbReference type="AlphaFoldDB" id="A0A6A6JXI2"/>
<feature type="compositionally biased region" description="Polar residues" evidence="1">
    <location>
        <begin position="1"/>
        <end position="25"/>
    </location>
</feature>
<feature type="compositionally biased region" description="Gly residues" evidence="1">
    <location>
        <begin position="107"/>
        <end position="116"/>
    </location>
</feature>
<protein>
    <submittedName>
        <fullName evidence="2">Uncharacterized protein</fullName>
    </submittedName>
</protein>
<keyword evidence="3" id="KW-1185">Reference proteome</keyword>
<organism evidence="2 3">
    <name type="scientific">Westerdykella ornata</name>
    <dbReference type="NCBI Taxonomy" id="318751"/>
    <lineage>
        <taxon>Eukaryota</taxon>
        <taxon>Fungi</taxon>
        <taxon>Dikarya</taxon>
        <taxon>Ascomycota</taxon>
        <taxon>Pezizomycotina</taxon>
        <taxon>Dothideomycetes</taxon>
        <taxon>Pleosporomycetidae</taxon>
        <taxon>Pleosporales</taxon>
        <taxon>Sporormiaceae</taxon>
        <taxon>Westerdykella</taxon>
    </lineage>
</organism>
<feature type="region of interest" description="Disordered" evidence="1">
    <location>
        <begin position="1"/>
        <end position="183"/>
    </location>
</feature>
<evidence type="ECO:0000313" key="3">
    <source>
        <dbReference type="Proteomes" id="UP000800097"/>
    </source>
</evidence>
<dbReference type="RefSeq" id="XP_033658867.1">
    <property type="nucleotide sequence ID" value="XM_033797427.1"/>
</dbReference>
<dbReference type="Proteomes" id="UP000800097">
    <property type="component" value="Unassembled WGS sequence"/>
</dbReference>
<feature type="compositionally biased region" description="Basic and acidic residues" evidence="1">
    <location>
        <begin position="125"/>
        <end position="153"/>
    </location>
</feature>
<reference evidence="2" key="1">
    <citation type="journal article" date="2020" name="Stud. Mycol.">
        <title>101 Dothideomycetes genomes: a test case for predicting lifestyles and emergence of pathogens.</title>
        <authorList>
            <person name="Haridas S."/>
            <person name="Albert R."/>
            <person name="Binder M."/>
            <person name="Bloem J."/>
            <person name="Labutti K."/>
            <person name="Salamov A."/>
            <person name="Andreopoulos B."/>
            <person name="Baker S."/>
            <person name="Barry K."/>
            <person name="Bills G."/>
            <person name="Bluhm B."/>
            <person name="Cannon C."/>
            <person name="Castanera R."/>
            <person name="Culley D."/>
            <person name="Daum C."/>
            <person name="Ezra D."/>
            <person name="Gonzalez J."/>
            <person name="Henrissat B."/>
            <person name="Kuo A."/>
            <person name="Liang C."/>
            <person name="Lipzen A."/>
            <person name="Lutzoni F."/>
            <person name="Magnuson J."/>
            <person name="Mondo S."/>
            <person name="Nolan M."/>
            <person name="Ohm R."/>
            <person name="Pangilinan J."/>
            <person name="Park H.-J."/>
            <person name="Ramirez L."/>
            <person name="Alfaro M."/>
            <person name="Sun H."/>
            <person name="Tritt A."/>
            <person name="Yoshinaga Y."/>
            <person name="Zwiers L.-H."/>
            <person name="Turgeon B."/>
            <person name="Goodwin S."/>
            <person name="Spatafora J."/>
            <person name="Crous P."/>
            <person name="Grigoriev I."/>
        </authorList>
    </citation>
    <scope>NUCLEOTIDE SEQUENCE</scope>
    <source>
        <strain evidence="2">CBS 379.55</strain>
    </source>
</reference>